<evidence type="ECO:0000313" key="6">
    <source>
        <dbReference type="Proteomes" id="UP000287394"/>
    </source>
</evidence>
<dbReference type="CDD" id="cd00613">
    <property type="entry name" value="GDC-P"/>
    <property type="match status" value="1"/>
</dbReference>
<dbReference type="GO" id="GO:0019464">
    <property type="term" value="P:glycine decarboxylation via glycine cleavage system"/>
    <property type="evidence" value="ECO:0007669"/>
    <property type="project" value="UniProtKB-UniRule"/>
</dbReference>
<comment type="similarity">
    <text evidence="4">Belongs to the GcvP family. N-terminal subunit subfamily.</text>
</comment>
<dbReference type="FunCoup" id="A0A402CX99">
    <property type="interactions" value="73"/>
</dbReference>
<dbReference type="GO" id="GO:0009116">
    <property type="term" value="P:nucleoside metabolic process"/>
    <property type="evidence" value="ECO:0007669"/>
    <property type="project" value="InterPro"/>
</dbReference>
<proteinExistence type="inferred from homology"/>
<dbReference type="Gene3D" id="3.40.640.10">
    <property type="entry name" value="Type I PLP-dependent aspartate aminotransferase-like (Major domain)"/>
    <property type="match status" value="1"/>
</dbReference>
<dbReference type="InterPro" id="IPR015421">
    <property type="entry name" value="PyrdxlP-dep_Trfase_major"/>
</dbReference>
<keyword evidence="6" id="KW-1185">Reference proteome</keyword>
<dbReference type="InterPro" id="IPR020581">
    <property type="entry name" value="GDC_P"/>
</dbReference>
<dbReference type="NCBIfam" id="NF001696">
    <property type="entry name" value="PRK00451.1"/>
    <property type="match status" value="1"/>
</dbReference>
<gene>
    <name evidence="4" type="primary">gcvPA</name>
    <name evidence="5" type="ORF">CCAX7_44420</name>
</gene>
<dbReference type="AlphaFoldDB" id="A0A402CX99"/>
<dbReference type="PIRSF" id="PIRSF006815">
    <property type="entry name" value="GcvPA"/>
    <property type="match status" value="1"/>
</dbReference>
<dbReference type="EMBL" id="AP025739">
    <property type="protein sequence ID" value="BDI32391.1"/>
    <property type="molecule type" value="Genomic_DNA"/>
</dbReference>
<evidence type="ECO:0000256" key="1">
    <source>
        <dbReference type="ARBA" id="ARBA00003788"/>
    </source>
</evidence>
<dbReference type="KEGG" id="ccot:CCAX7_44420"/>
<dbReference type="PANTHER" id="PTHR42806">
    <property type="entry name" value="GLYCINE CLEAVAGE SYSTEM P-PROTEIN"/>
    <property type="match status" value="1"/>
</dbReference>
<dbReference type="PANTHER" id="PTHR42806:SF1">
    <property type="entry name" value="GLYCINE DEHYDROGENASE (DECARBOXYLATING)"/>
    <property type="match status" value="1"/>
</dbReference>
<comment type="catalytic activity">
    <reaction evidence="3 4">
        <text>N(6)-[(R)-lipoyl]-L-lysyl-[glycine-cleavage complex H protein] + glycine + H(+) = N(6)-[(R)-S(8)-aminomethyldihydrolipoyl]-L-lysyl-[glycine-cleavage complex H protein] + CO2</text>
        <dbReference type="Rhea" id="RHEA:24304"/>
        <dbReference type="Rhea" id="RHEA-COMP:10494"/>
        <dbReference type="Rhea" id="RHEA-COMP:10495"/>
        <dbReference type="ChEBI" id="CHEBI:15378"/>
        <dbReference type="ChEBI" id="CHEBI:16526"/>
        <dbReference type="ChEBI" id="CHEBI:57305"/>
        <dbReference type="ChEBI" id="CHEBI:83099"/>
        <dbReference type="ChEBI" id="CHEBI:83143"/>
        <dbReference type="EC" id="1.4.4.2"/>
    </reaction>
</comment>
<name>A0A402CX99_9BACT</name>
<dbReference type="SUPFAM" id="SSF53383">
    <property type="entry name" value="PLP-dependent transferases"/>
    <property type="match status" value="1"/>
</dbReference>
<dbReference type="RefSeq" id="WP_119321928.1">
    <property type="nucleotide sequence ID" value="NZ_AP025739.1"/>
</dbReference>
<dbReference type="OrthoDB" id="9771867at2"/>
<sequence length="450" mass="48907">MAYIPNTDQDRQAMLEAIGLSSLDDLYTPIPEPLRFKGELNIPSRYNQLALEKHYKTLGKKNASAEEYPCFLGAGIYDHYVPPTVGAITGRSEFYTSYTPYQPEVSQGVLQSIFEFQTLTCELMGMDVANASMYDGATALAEAAIMACELAGRKHLLVPDTINPIYRDVLETYVRHMNLTVDTLVTENGLTTVESVKAAMTSETAAVLLQQPNFFGSIEDAQGISAVAHEGGALFVTCVDPISLGLLTPPGEYDADIVVAEGQSLGCPMGYGGPLLGLFACKTKYLRRIPGRIVGETVDGDGKRAFVMTLRTREQDIRRERATSNICTNVALYALAGAVYLATMGRQGLKQVAELSLQKAHYAATEIAKIPGYSLAFPDAPYFKEFVVQTPGDTAKLNEHLMAKGIIGGYTLGGYYPNLNNALLLCVTEQRTKDEIDALVAALREFEGNS</sequence>
<dbReference type="InterPro" id="IPR015424">
    <property type="entry name" value="PyrdxlP-dep_Trfase"/>
</dbReference>
<dbReference type="Proteomes" id="UP000287394">
    <property type="component" value="Chromosome"/>
</dbReference>
<evidence type="ECO:0000313" key="5">
    <source>
        <dbReference type="EMBL" id="BDI32391.1"/>
    </source>
</evidence>
<dbReference type="InterPro" id="IPR023010">
    <property type="entry name" value="GcvPA"/>
</dbReference>
<organism evidence="5 6">
    <name type="scientific">Capsulimonas corticalis</name>
    <dbReference type="NCBI Taxonomy" id="2219043"/>
    <lineage>
        <taxon>Bacteria</taxon>
        <taxon>Bacillati</taxon>
        <taxon>Armatimonadota</taxon>
        <taxon>Armatimonadia</taxon>
        <taxon>Capsulimonadales</taxon>
        <taxon>Capsulimonadaceae</taxon>
        <taxon>Capsulimonas</taxon>
    </lineage>
</organism>
<dbReference type="HAMAP" id="MF_00712">
    <property type="entry name" value="GcvPA"/>
    <property type="match status" value="1"/>
</dbReference>
<dbReference type="InterPro" id="IPR015422">
    <property type="entry name" value="PyrdxlP-dep_Trfase_small"/>
</dbReference>
<comment type="function">
    <text evidence="1 4">The glycine cleavage system catalyzes the degradation of glycine. The P protein binds the alpha-amino group of glycine through its pyridoxal phosphate cofactor; CO(2) is released and the remaining methylamine moiety is then transferred to the lipoamide cofactor of the H protein.</text>
</comment>
<dbReference type="GO" id="GO:0004375">
    <property type="term" value="F:glycine dehydrogenase (decarboxylating) activity"/>
    <property type="evidence" value="ECO:0007669"/>
    <property type="project" value="UniProtKB-EC"/>
</dbReference>
<comment type="subunit">
    <text evidence="4">The glycine cleavage system is composed of four proteins: P, T, L and H. In this organism, the P 'protein' is a heterodimer of two subunits.</text>
</comment>
<accession>A0A402CX99</accession>
<dbReference type="Gene3D" id="3.90.1150.10">
    <property type="entry name" value="Aspartate Aminotransferase, domain 1"/>
    <property type="match status" value="1"/>
</dbReference>
<keyword evidence="2 4" id="KW-0560">Oxidoreductase</keyword>
<evidence type="ECO:0000256" key="3">
    <source>
        <dbReference type="ARBA" id="ARBA00049026"/>
    </source>
</evidence>
<protein>
    <recommendedName>
        <fullName evidence="4">Probable glycine dehydrogenase (decarboxylating) subunit 1</fullName>
        <ecNumber evidence="4">1.4.4.2</ecNumber>
    </recommendedName>
    <alternativeName>
        <fullName evidence="4">Glycine cleavage system P-protein subunit 1</fullName>
    </alternativeName>
    <alternativeName>
        <fullName evidence="4">Glycine decarboxylase subunit 1</fullName>
    </alternativeName>
    <alternativeName>
        <fullName evidence="4">Glycine dehydrogenase (aminomethyl-transferring) subunit 1</fullName>
    </alternativeName>
</protein>
<evidence type="ECO:0000256" key="4">
    <source>
        <dbReference type="HAMAP-Rule" id="MF_00712"/>
    </source>
</evidence>
<evidence type="ECO:0000256" key="2">
    <source>
        <dbReference type="ARBA" id="ARBA00023002"/>
    </source>
</evidence>
<dbReference type="EC" id="1.4.4.2" evidence="4"/>
<reference evidence="5 6" key="1">
    <citation type="journal article" date="2019" name="Int. J. Syst. Evol. Microbiol.">
        <title>Capsulimonas corticalis gen. nov., sp. nov., an aerobic capsulated bacterium, of a novel bacterial order, Capsulimonadales ord. nov., of the class Armatimonadia of the phylum Armatimonadetes.</title>
        <authorList>
            <person name="Li J."/>
            <person name="Kudo C."/>
            <person name="Tonouchi A."/>
        </authorList>
    </citation>
    <scope>NUCLEOTIDE SEQUENCE [LARGE SCALE GENOMIC DNA]</scope>
    <source>
        <strain evidence="5 6">AX-7</strain>
    </source>
</reference>
<dbReference type="InterPro" id="IPR049315">
    <property type="entry name" value="GDC-P_N"/>
</dbReference>
<dbReference type="Pfam" id="PF02347">
    <property type="entry name" value="GDC-P"/>
    <property type="match status" value="1"/>
</dbReference>